<keyword evidence="4" id="KW-0227">DNA damage</keyword>
<keyword evidence="2 9" id="KW-0436">Ligase</keyword>
<dbReference type="RefSeq" id="WP_105934823.1">
    <property type="nucleotide sequence ID" value="NZ_PVNP01000125.1"/>
</dbReference>
<dbReference type="PANTHER" id="PTHR47810">
    <property type="entry name" value="DNA LIGASE"/>
    <property type="match status" value="1"/>
</dbReference>
<dbReference type="AlphaFoldDB" id="A0A2S9VAH2"/>
<dbReference type="EMBL" id="PVNP01000125">
    <property type="protein sequence ID" value="PRO73305.1"/>
    <property type="molecule type" value="Genomic_DNA"/>
</dbReference>
<gene>
    <name evidence="9" type="ORF">C6Y40_12150</name>
</gene>
<accession>A0A2S9VAH2</accession>
<dbReference type="InterPro" id="IPR029319">
    <property type="entry name" value="DNA_ligase_OB"/>
</dbReference>
<evidence type="ECO:0000256" key="4">
    <source>
        <dbReference type="ARBA" id="ARBA00022763"/>
    </source>
</evidence>
<keyword evidence="10" id="KW-1185">Reference proteome</keyword>
<evidence type="ECO:0000259" key="8">
    <source>
        <dbReference type="PROSITE" id="PS50160"/>
    </source>
</evidence>
<feature type="signal peptide" evidence="7">
    <location>
        <begin position="1"/>
        <end position="20"/>
    </location>
</feature>
<evidence type="ECO:0000313" key="9">
    <source>
        <dbReference type="EMBL" id="PRO73305.1"/>
    </source>
</evidence>
<keyword evidence="5" id="KW-0234">DNA repair</keyword>
<dbReference type="Gene3D" id="3.30.470.30">
    <property type="entry name" value="DNA ligase/mRNA capping enzyme"/>
    <property type="match status" value="1"/>
</dbReference>
<dbReference type="Pfam" id="PF14743">
    <property type="entry name" value="DNA_ligase_OB_2"/>
    <property type="match status" value="1"/>
</dbReference>
<dbReference type="SUPFAM" id="SSF56091">
    <property type="entry name" value="DNA ligase/mRNA capping enzyme, catalytic domain"/>
    <property type="match status" value="1"/>
</dbReference>
<comment type="cofactor">
    <cofactor evidence="1">
        <name>a divalent metal cation</name>
        <dbReference type="ChEBI" id="CHEBI:60240"/>
    </cofactor>
</comment>
<dbReference type="GO" id="GO:0005524">
    <property type="term" value="F:ATP binding"/>
    <property type="evidence" value="ECO:0007669"/>
    <property type="project" value="InterPro"/>
</dbReference>
<comment type="caution">
    <text evidence="9">The sequence shown here is derived from an EMBL/GenBank/DDBJ whole genome shotgun (WGS) entry which is preliminary data.</text>
</comment>
<protein>
    <submittedName>
        <fullName evidence="9">DNA ligase</fullName>
    </submittedName>
</protein>
<dbReference type="InterPro" id="IPR012340">
    <property type="entry name" value="NA-bd_OB-fold"/>
</dbReference>
<reference evidence="10" key="1">
    <citation type="journal article" date="2020" name="Int. J. Syst. Evol. Microbiol.">
        <title>Alteromonas alba sp. nov., a marine bacterium isolated from the seawater of the West Pacific Ocean.</title>
        <authorList>
            <person name="Sun C."/>
            <person name="Wu Y.-H."/>
            <person name="Xamxidin M."/>
            <person name="Cheng H."/>
            <person name="Xu X.-W."/>
        </authorList>
    </citation>
    <scope>NUCLEOTIDE SEQUENCE [LARGE SCALE GENOMIC DNA]</scope>
    <source>
        <strain evidence="10">190</strain>
    </source>
</reference>
<proteinExistence type="predicted"/>
<comment type="catalytic activity">
    <reaction evidence="6">
        <text>ATP + (deoxyribonucleotide)n-3'-hydroxyl + 5'-phospho-(deoxyribonucleotide)m = (deoxyribonucleotide)n+m + AMP + diphosphate.</text>
        <dbReference type="EC" id="6.5.1.1"/>
    </reaction>
</comment>
<dbReference type="Proteomes" id="UP000238949">
    <property type="component" value="Unassembled WGS sequence"/>
</dbReference>
<dbReference type="GO" id="GO:0003910">
    <property type="term" value="F:DNA ligase (ATP) activity"/>
    <property type="evidence" value="ECO:0007669"/>
    <property type="project" value="UniProtKB-EC"/>
</dbReference>
<dbReference type="Gene3D" id="3.30.1490.70">
    <property type="match status" value="1"/>
</dbReference>
<dbReference type="InterPro" id="IPR012310">
    <property type="entry name" value="DNA_ligase_ATP-dep_cent"/>
</dbReference>
<evidence type="ECO:0000256" key="6">
    <source>
        <dbReference type="ARBA" id="ARBA00034003"/>
    </source>
</evidence>
<dbReference type="GO" id="GO:0006310">
    <property type="term" value="P:DNA recombination"/>
    <property type="evidence" value="ECO:0007669"/>
    <property type="project" value="InterPro"/>
</dbReference>
<evidence type="ECO:0000256" key="2">
    <source>
        <dbReference type="ARBA" id="ARBA00022598"/>
    </source>
</evidence>
<dbReference type="NCBIfam" id="NF006592">
    <property type="entry name" value="PRK09125.1"/>
    <property type="match status" value="1"/>
</dbReference>
<dbReference type="GO" id="GO:0006281">
    <property type="term" value="P:DNA repair"/>
    <property type="evidence" value="ECO:0007669"/>
    <property type="project" value="UniProtKB-KW"/>
</dbReference>
<name>A0A2S9VAH2_9ALTE</name>
<dbReference type="PANTHER" id="PTHR47810:SF1">
    <property type="entry name" value="DNA LIGASE B"/>
    <property type="match status" value="1"/>
</dbReference>
<dbReference type="InterPro" id="IPR050326">
    <property type="entry name" value="NAD_dep_DNA_ligaseB"/>
</dbReference>
<dbReference type="Pfam" id="PF01068">
    <property type="entry name" value="DNA_ligase_A_M"/>
    <property type="match status" value="1"/>
</dbReference>
<feature type="domain" description="ATP-dependent DNA ligase family profile" evidence="8">
    <location>
        <begin position="124"/>
        <end position="226"/>
    </location>
</feature>
<dbReference type="GO" id="GO:0006260">
    <property type="term" value="P:DNA replication"/>
    <property type="evidence" value="ECO:0007669"/>
    <property type="project" value="UniProtKB-KW"/>
</dbReference>
<dbReference type="SUPFAM" id="SSF50249">
    <property type="entry name" value="Nucleic acid-binding proteins"/>
    <property type="match status" value="1"/>
</dbReference>
<keyword evidence="3" id="KW-0235">DNA replication</keyword>
<dbReference type="CDD" id="cd07896">
    <property type="entry name" value="Adenylation_kDNA_ligase_like"/>
    <property type="match status" value="1"/>
</dbReference>
<dbReference type="CDD" id="cd08041">
    <property type="entry name" value="OBF_kDNA_ligase_like"/>
    <property type="match status" value="1"/>
</dbReference>
<keyword evidence="7" id="KW-0732">Signal</keyword>
<evidence type="ECO:0000313" key="10">
    <source>
        <dbReference type="Proteomes" id="UP000238949"/>
    </source>
</evidence>
<evidence type="ECO:0000256" key="7">
    <source>
        <dbReference type="SAM" id="SignalP"/>
    </source>
</evidence>
<dbReference type="OrthoDB" id="9782700at2"/>
<evidence type="ECO:0000256" key="5">
    <source>
        <dbReference type="ARBA" id="ARBA00023204"/>
    </source>
</evidence>
<dbReference type="PROSITE" id="PS50160">
    <property type="entry name" value="DNA_LIGASE_A3"/>
    <property type="match status" value="1"/>
</dbReference>
<evidence type="ECO:0000256" key="1">
    <source>
        <dbReference type="ARBA" id="ARBA00001968"/>
    </source>
</evidence>
<evidence type="ECO:0000256" key="3">
    <source>
        <dbReference type="ARBA" id="ARBA00022705"/>
    </source>
</evidence>
<organism evidence="9 10">
    <name type="scientific">Alteromonas alba</name>
    <dbReference type="NCBI Taxonomy" id="2079529"/>
    <lineage>
        <taxon>Bacteria</taxon>
        <taxon>Pseudomonadati</taxon>
        <taxon>Pseudomonadota</taxon>
        <taxon>Gammaproteobacteria</taxon>
        <taxon>Alteromonadales</taxon>
        <taxon>Alteromonadaceae</taxon>
        <taxon>Alteromonas/Salinimonas group</taxon>
        <taxon>Alteromonas</taxon>
    </lineage>
</organism>
<feature type="chain" id="PRO_5015469036" evidence="7">
    <location>
        <begin position="21"/>
        <end position="286"/>
    </location>
</feature>
<dbReference type="Gene3D" id="2.40.50.140">
    <property type="entry name" value="Nucleic acid-binding proteins"/>
    <property type="match status" value="1"/>
</dbReference>
<sequence>MIIRPLLLLLSVLLGSAAVAQNAPLQLAESYKGDIDISEYLVSEKLDGIRARWTGTQLITRNGNPIYPPPWFIRNWPTEPLDGELWSKRGSFEEIASTVLSHDPDERWQAIKMMVFDLPVTGLPFEERVKRMQTLIAQANNPSLKMIKQFTLDSLPALENALDNITQQGGEGLMLHHRQVHYQQGRNPGLLKVKRYQDDEARVLAHLPGKGKFTGMMGSLLVESRHGQQFKIGSGFSLANRQSPPAIGSWVTYKYYGLTRRGIPRFASFLHSRPAEDNPVKHTSPE</sequence>